<name>A0A4R5A8L6_9ACTN</name>
<organism evidence="5 6">
    <name type="scientific">Jiangella aurantiaca</name>
    <dbReference type="NCBI Taxonomy" id="2530373"/>
    <lineage>
        <taxon>Bacteria</taxon>
        <taxon>Bacillati</taxon>
        <taxon>Actinomycetota</taxon>
        <taxon>Actinomycetes</taxon>
        <taxon>Jiangellales</taxon>
        <taxon>Jiangellaceae</taxon>
        <taxon>Jiangella</taxon>
    </lineage>
</organism>
<evidence type="ECO:0000259" key="4">
    <source>
        <dbReference type="SMART" id="SM00642"/>
    </source>
</evidence>
<reference evidence="5 6" key="1">
    <citation type="submission" date="2019-02" db="EMBL/GenBank/DDBJ databases">
        <title>Draft genome sequences of novel Actinobacteria.</title>
        <authorList>
            <person name="Sahin N."/>
            <person name="Ay H."/>
            <person name="Saygin H."/>
        </authorList>
    </citation>
    <scope>NUCLEOTIDE SEQUENCE [LARGE SCALE GENOMIC DNA]</scope>
    <source>
        <strain evidence="5 6">8K307</strain>
    </source>
</reference>
<dbReference type="Gene3D" id="2.60.40.1180">
    <property type="entry name" value="Golgi alpha-mannosidase II"/>
    <property type="match status" value="1"/>
</dbReference>
<dbReference type="PANTHER" id="PTHR10357:SF179">
    <property type="entry name" value="NEUTRAL AND BASIC AMINO ACID TRANSPORT PROTEIN RBAT"/>
    <property type="match status" value="1"/>
</dbReference>
<dbReference type="EMBL" id="SMLB01000029">
    <property type="protein sequence ID" value="TDD67416.1"/>
    <property type="molecule type" value="Genomic_DNA"/>
</dbReference>
<dbReference type="FunFam" id="3.90.400.10:FF:000002">
    <property type="entry name" value="Sucrose isomerase"/>
    <property type="match status" value="1"/>
</dbReference>
<proteinExistence type="inferred from homology"/>
<dbReference type="SUPFAM" id="SSF51445">
    <property type="entry name" value="(Trans)glycosidases"/>
    <property type="match status" value="1"/>
</dbReference>
<dbReference type="InterPro" id="IPR017853">
    <property type="entry name" value="GH"/>
</dbReference>
<dbReference type="PANTHER" id="PTHR10357">
    <property type="entry name" value="ALPHA-AMYLASE FAMILY MEMBER"/>
    <property type="match status" value="1"/>
</dbReference>
<dbReference type="Gene3D" id="3.20.20.80">
    <property type="entry name" value="Glycosidases"/>
    <property type="match status" value="2"/>
</dbReference>
<keyword evidence="2" id="KW-0378">Hydrolase</keyword>
<evidence type="ECO:0000313" key="6">
    <source>
        <dbReference type="Proteomes" id="UP000295217"/>
    </source>
</evidence>
<dbReference type="GO" id="GO:0004556">
    <property type="term" value="F:alpha-amylase activity"/>
    <property type="evidence" value="ECO:0007669"/>
    <property type="project" value="TreeGrafter"/>
</dbReference>
<dbReference type="Pfam" id="PF00128">
    <property type="entry name" value="Alpha-amylase"/>
    <property type="match status" value="1"/>
</dbReference>
<dbReference type="InterPro" id="IPR045857">
    <property type="entry name" value="O16G_dom_2"/>
</dbReference>
<dbReference type="Pfam" id="PF04734">
    <property type="entry name" value="Ceramidase_alk"/>
    <property type="match status" value="1"/>
</dbReference>
<keyword evidence="3" id="KW-0326">Glycosidase</keyword>
<keyword evidence="6" id="KW-1185">Reference proteome</keyword>
<gene>
    <name evidence="5" type="ORF">E1262_19260</name>
</gene>
<protein>
    <submittedName>
        <fullName evidence="5">DUF3459 domain-containing protein</fullName>
    </submittedName>
</protein>
<dbReference type="InterPro" id="IPR013780">
    <property type="entry name" value="Glyco_hydro_b"/>
</dbReference>
<dbReference type="AlphaFoldDB" id="A0A4R5A8L6"/>
<dbReference type="Gene3D" id="3.90.400.10">
    <property type="entry name" value="Oligo-1,6-glucosidase, Domain 2"/>
    <property type="match status" value="1"/>
</dbReference>
<evidence type="ECO:0000313" key="5">
    <source>
        <dbReference type="EMBL" id="TDD67416.1"/>
    </source>
</evidence>
<dbReference type="RefSeq" id="WP_132104756.1">
    <property type="nucleotide sequence ID" value="NZ_SMLB01000029.1"/>
</dbReference>
<dbReference type="SMART" id="SM00642">
    <property type="entry name" value="Aamy"/>
    <property type="match status" value="1"/>
</dbReference>
<evidence type="ECO:0000256" key="2">
    <source>
        <dbReference type="ARBA" id="ARBA00022801"/>
    </source>
</evidence>
<comment type="caution">
    <text evidence="5">The sequence shown here is derived from an EMBL/GenBank/DDBJ whole genome shotgun (WGS) entry which is preliminary data.</text>
</comment>
<accession>A0A4R5A8L6</accession>
<evidence type="ECO:0000256" key="1">
    <source>
        <dbReference type="ARBA" id="ARBA00008061"/>
    </source>
</evidence>
<dbReference type="GO" id="GO:0009313">
    <property type="term" value="P:oligosaccharide catabolic process"/>
    <property type="evidence" value="ECO:0007669"/>
    <property type="project" value="TreeGrafter"/>
</dbReference>
<dbReference type="InterPro" id="IPR031329">
    <property type="entry name" value="NEUT/ALK_ceramidase_N"/>
</dbReference>
<dbReference type="OrthoDB" id="9043248at2"/>
<comment type="similarity">
    <text evidence="1">Belongs to the glycosyl hydrolase 13 family.</text>
</comment>
<evidence type="ECO:0000256" key="3">
    <source>
        <dbReference type="ARBA" id="ARBA00023295"/>
    </source>
</evidence>
<feature type="domain" description="Glycosyl hydrolase family 13 catalytic" evidence="4">
    <location>
        <begin position="458"/>
        <end position="838"/>
    </location>
</feature>
<dbReference type="Proteomes" id="UP000295217">
    <property type="component" value="Unassembled WGS sequence"/>
</dbReference>
<dbReference type="SUPFAM" id="SSF51011">
    <property type="entry name" value="Glycosyl hydrolase domain"/>
    <property type="match status" value="1"/>
</dbReference>
<sequence length="982" mass="107013">MTLRIGFGRTDLTSPLGVELAGFGPFLRRRATSVHAPLYARAVAVTGAGGGRWVLVSCDLLGVAADVVDDVSARVADATGWRPDEVVVHATHNHSGPATVENVGWGAPDELYVARLPELIARSCVEAIAALAPATVRHAVVPLDRFAHNRMLPRRGLTNARALDGTWTEPDPSLLDPGVHVLRVDHDGALAGFVASYSCHPVICCEETSAVHGDFPGEALRILEAAHPGATGVFLQGALGDLNPLYAHGPAEESMRALELYAGRFADAVATGLASAAPLAADAEAVAVAVVKREIPYELAPHDVDELRKRRDEAYAAMDADPQAGVTYVSLRRTVAALEAGRDVRRPLWVHALRLGPLTLLGYNVEVFHGIKRRLREALGEHCLVLSTTNGWLGYAPTHDAYEAPADPYPAYEVPIIACHLPFRPDIEDDLVAAGMRAAGLLHAGADEDWWRGAVVYECHLPSFRDGSGDGIGDLEGLIESLDYLHDLGVDAVWTGPFYRSPLLDQGFDVSDYLDVEPVFGTLATFDRLVAAAHERGIRVIVDYIPNHTSDQHPWFVASRSSHDDPKRDWYVWRDPAPGGGVPNNWTSEAGGSVWEYDEPTGQYYLHSHLVEQPDLNWRNPEVRAALLDVLRFWLDRGADGVRIDVAHMLMKDPEFRDNPEAPGGNHNEFDLQHPDFGTQLHVHDRRHPDTFAALAEIRAVAEEYPGGRVTIAEIEAMPWSDWAEYYAAGMHLPFPFRLLETHWRADLLRSELEGLYAALPDGAWPIVALGNHDRARLATRLGPAQARVAAVLLITLAATPCLLYADELGMTDQPVPVERQRDYFARTHGGVSRDPSRTPMPWTDGVNGGFSPAAESALWLPVSREVATLNVAAQLRDPASMLRLYRALTRLRHASPALRRGSITFAGGTEAVLAYTRTAGSDRKLVLLNLTHRPATIPVSMTGRVLVSTTDPTARRVSGTEFALAADEAVVIDVESDHADH</sequence>
<dbReference type="InterPro" id="IPR006047">
    <property type="entry name" value="GH13_cat_dom"/>
</dbReference>